<accession>A0A6A1WAW3</accession>
<comment type="caution">
    <text evidence="1">The sequence shown here is derived from an EMBL/GenBank/DDBJ whole genome shotgun (WGS) entry which is preliminary data.</text>
</comment>
<proteinExistence type="predicted"/>
<name>A0A6A1WAW3_9ROSI</name>
<dbReference type="AlphaFoldDB" id="A0A6A1WAW3"/>
<dbReference type="Proteomes" id="UP000516437">
    <property type="component" value="Chromosome 2"/>
</dbReference>
<reference evidence="1 2" key="1">
    <citation type="journal article" date="2019" name="Plant Biotechnol. J.">
        <title>The red bayberry genome and genetic basis of sex determination.</title>
        <authorList>
            <person name="Jia H.M."/>
            <person name="Jia H.J."/>
            <person name="Cai Q.L."/>
            <person name="Wang Y."/>
            <person name="Zhao H.B."/>
            <person name="Yang W.F."/>
            <person name="Wang G.Y."/>
            <person name="Li Y.H."/>
            <person name="Zhan D.L."/>
            <person name="Shen Y.T."/>
            <person name="Niu Q.F."/>
            <person name="Chang L."/>
            <person name="Qiu J."/>
            <person name="Zhao L."/>
            <person name="Xie H.B."/>
            <person name="Fu W.Y."/>
            <person name="Jin J."/>
            <person name="Li X.W."/>
            <person name="Jiao Y."/>
            <person name="Zhou C.C."/>
            <person name="Tu T."/>
            <person name="Chai C.Y."/>
            <person name="Gao J.L."/>
            <person name="Fan L.J."/>
            <person name="van de Weg E."/>
            <person name="Wang J.Y."/>
            <person name="Gao Z.S."/>
        </authorList>
    </citation>
    <scope>NUCLEOTIDE SEQUENCE [LARGE SCALE GENOMIC DNA]</scope>
    <source>
        <tissue evidence="1">Leaves</tissue>
    </source>
</reference>
<organism evidence="1 2">
    <name type="scientific">Morella rubra</name>
    <name type="common">Chinese bayberry</name>
    <dbReference type="NCBI Taxonomy" id="262757"/>
    <lineage>
        <taxon>Eukaryota</taxon>
        <taxon>Viridiplantae</taxon>
        <taxon>Streptophyta</taxon>
        <taxon>Embryophyta</taxon>
        <taxon>Tracheophyta</taxon>
        <taxon>Spermatophyta</taxon>
        <taxon>Magnoliopsida</taxon>
        <taxon>eudicotyledons</taxon>
        <taxon>Gunneridae</taxon>
        <taxon>Pentapetalae</taxon>
        <taxon>rosids</taxon>
        <taxon>fabids</taxon>
        <taxon>Fagales</taxon>
        <taxon>Myricaceae</taxon>
        <taxon>Morella</taxon>
    </lineage>
</organism>
<gene>
    <name evidence="1" type="ORF">CJ030_MR2G028720</name>
</gene>
<evidence type="ECO:0000313" key="1">
    <source>
        <dbReference type="EMBL" id="KAB1222392.1"/>
    </source>
</evidence>
<evidence type="ECO:0008006" key="3">
    <source>
        <dbReference type="Google" id="ProtNLM"/>
    </source>
</evidence>
<evidence type="ECO:0000313" key="2">
    <source>
        <dbReference type="Proteomes" id="UP000516437"/>
    </source>
</evidence>
<sequence length="75" mass="8230">MAKDGYKGDEVLLEGDPLFACNAINKQNFALEGQSDALVSHFRSTLQSHTEWSLIGSLEDNKLAHKIAKWAAVSL</sequence>
<dbReference type="EMBL" id="RXIC02000020">
    <property type="protein sequence ID" value="KAB1222392.1"/>
    <property type="molecule type" value="Genomic_DNA"/>
</dbReference>
<protein>
    <recommendedName>
        <fullName evidence="3">RNase H type-1 domain-containing protein</fullName>
    </recommendedName>
</protein>
<keyword evidence="2" id="KW-1185">Reference proteome</keyword>